<dbReference type="GO" id="GO:0009103">
    <property type="term" value="P:lipopolysaccharide biosynthetic process"/>
    <property type="evidence" value="ECO:0007669"/>
    <property type="project" value="UniProtKB-ARBA"/>
</dbReference>
<evidence type="ECO:0000256" key="8">
    <source>
        <dbReference type="ARBA" id="ARBA00024033"/>
    </source>
</evidence>
<evidence type="ECO:0000256" key="5">
    <source>
        <dbReference type="ARBA" id="ARBA00022692"/>
    </source>
</evidence>
<keyword evidence="2" id="KW-1003">Cell membrane</keyword>
<evidence type="ECO:0000256" key="6">
    <source>
        <dbReference type="ARBA" id="ARBA00022989"/>
    </source>
</evidence>
<feature type="transmembrane region" description="Helical" evidence="10">
    <location>
        <begin position="448"/>
        <end position="463"/>
    </location>
</feature>
<feature type="transmembrane region" description="Helical" evidence="10">
    <location>
        <begin position="12"/>
        <end position="31"/>
    </location>
</feature>
<evidence type="ECO:0000256" key="4">
    <source>
        <dbReference type="ARBA" id="ARBA00022679"/>
    </source>
</evidence>
<evidence type="ECO:0000256" key="1">
    <source>
        <dbReference type="ARBA" id="ARBA00004651"/>
    </source>
</evidence>
<evidence type="ECO:0000256" key="9">
    <source>
        <dbReference type="SAM" id="MobiDB-lite"/>
    </source>
</evidence>
<comment type="similarity">
    <text evidence="8">Belongs to the glycosyltransferase 87 family.</text>
</comment>
<comment type="subcellular location">
    <subcellularLocation>
        <location evidence="1">Cell membrane</location>
        <topology evidence="1">Multi-pass membrane protein</topology>
    </subcellularLocation>
</comment>
<dbReference type="GO" id="GO:0016758">
    <property type="term" value="F:hexosyltransferase activity"/>
    <property type="evidence" value="ECO:0007669"/>
    <property type="project" value="InterPro"/>
</dbReference>
<keyword evidence="7 10" id="KW-0472">Membrane</keyword>
<evidence type="ECO:0000256" key="2">
    <source>
        <dbReference type="ARBA" id="ARBA00022475"/>
    </source>
</evidence>
<keyword evidence="4" id="KW-0808">Transferase</keyword>
<feature type="compositionally biased region" description="Polar residues" evidence="9">
    <location>
        <begin position="64"/>
        <end position="97"/>
    </location>
</feature>
<feature type="transmembrane region" description="Helical" evidence="10">
    <location>
        <begin position="507"/>
        <end position="525"/>
    </location>
</feature>
<evidence type="ECO:0000256" key="7">
    <source>
        <dbReference type="ARBA" id="ARBA00023136"/>
    </source>
</evidence>
<feature type="transmembrane region" description="Helical" evidence="10">
    <location>
        <begin position="468"/>
        <end position="487"/>
    </location>
</feature>
<feature type="transmembrane region" description="Helical" evidence="10">
    <location>
        <begin position="244"/>
        <end position="264"/>
    </location>
</feature>
<proteinExistence type="inferred from homology"/>
<evidence type="ECO:0000313" key="12">
    <source>
        <dbReference type="Proteomes" id="UP000019482"/>
    </source>
</evidence>
<dbReference type="GeneID" id="29420960"/>
<dbReference type="PANTHER" id="PTHR33908:SF11">
    <property type="entry name" value="MEMBRANE PROTEIN"/>
    <property type="match status" value="1"/>
</dbReference>
<dbReference type="RefSeq" id="WP_017895246.1">
    <property type="nucleotide sequence ID" value="NZ_CBXI010000031.1"/>
</dbReference>
<feature type="transmembrane region" description="Helical" evidence="10">
    <location>
        <begin position="105"/>
        <end position="128"/>
    </location>
</feature>
<feature type="transmembrane region" description="Helical" evidence="10">
    <location>
        <begin position="197"/>
        <end position="218"/>
    </location>
</feature>
<feature type="transmembrane region" description="Helical" evidence="10">
    <location>
        <begin position="327"/>
        <end position="348"/>
    </location>
</feature>
<organism evidence="11 12">
    <name type="scientific">Clostridium tyrobutyricum DIVETGP</name>
    <dbReference type="NCBI Taxonomy" id="1408889"/>
    <lineage>
        <taxon>Bacteria</taxon>
        <taxon>Bacillati</taxon>
        <taxon>Bacillota</taxon>
        <taxon>Clostridia</taxon>
        <taxon>Eubacteriales</taxon>
        <taxon>Clostridiaceae</taxon>
        <taxon>Clostridium</taxon>
    </lineage>
</organism>
<feature type="transmembrane region" description="Helical" evidence="10">
    <location>
        <begin position="395"/>
        <end position="418"/>
    </location>
</feature>
<comment type="caution">
    <text evidence="11">The sequence shown here is derived from an EMBL/GenBank/DDBJ whole genome shotgun (WGS) entry which is preliminary data.</text>
</comment>
<keyword evidence="12" id="KW-1185">Reference proteome</keyword>
<accession>W6N6D7</accession>
<reference evidence="11 12" key="1">
    <citation type="journal article" date="2015" name="Genome Announc.">
        <title>Draft Genome Sequence of Clostridium tyrobutyricum Strain DIVETGP, Isolated from Cow's Milk for Grana Padano Production.</title>
        <authorList>
            <person name="Soggiu A."/>
            <person name="Piras C."/>
            <person name="Gaiarsa S."/>
            <person name="Sassera D."/>
            <person name="Roncada P."/>
            <person name="Bendixen E."/>
            <person name="Brasca M."/>
            <person name="Bonizzi L."/>
        </authorList>
    </citation>
    <scope>NUCLEOTIDE SEQUENCE [LARGE SCALE GENOMIC DNA]</scope>
    <source>
        <strain evidence="11 12">DIVETGP</strain>
    </source>
</reference>
<evidence type="ECO:0000256" key="10">
    <source>
        <dbReference type="SAM" id="Phobius"/>
    </source>
</evidence>
<dbReference type="InterPro" id="IPR018584">
    <property type="entry name" value="GT87"/>
</dbReference>
<keyword evidence="5 10" id="KW-0812">Transmembrane</keyword>
<dbReference type="GO" id="GO:0016763">
    <property type="term" value="F:pentosyltransferase activity"/>
    <property type="evidence" value="ECO:0007669"/>
    <property type="project" value="TreeGrafter"/>
</dbReference>
<feature type="transmembrane region" description="Helical" evidence="10">
    <location>
        <begin position="276"/>
        <end position="306"/>
    </location>
</feature>
<dbReference type="Pfam" id="PF09594">
    <property type="entry name" value="GT87"/>
    <property type="match status" value="1"/>
</dbReference>
<evidence type="ECO:0000256" key="3">
    <source>
        <dbReference type="ARBA" id="ARBA00022676"/>
    </source>
</evidence>
<evidence type="ECO:0000313" key="11">
    <source>
        <dbReference type="EMBL" id="CDL91735.1"/>
    </source>
</evidence>
<dbReference type="Proteomes" id="UP000019482">
    <property type="component" value="Unassembled WGS sequence"/>
</dbReference>
<dbReference type="GO" id="GO:0005886">
    <property type="term" value="C:plasma membrane"/>
    <property type="evidence" value="ECO:0007669"/>
    <property type="project" value="UniProtKB-SubCell"/>
</dbReference>
<dbReference type="AlphaFoldDB" id="W6N6D7"/>
<dbReference type="EMBL" id="CBXI010000031">
    <property type="protein sequence ID" value="CDL91735.1"/>
    <property type="molecule type" value="Genomic_DNA"/>
</dbReference>
<dbReference type="OrthoDB" id="9776737at2"/>
<gene>
    <name evidence="11" type="ORF">CTDIVETGP_1805</name>
</gene>
<name>W6N6D7_CLOTY</name>
<feature type="transmembrane region" description="Helical" evidence="10">
    <location>
        <begin position="425"/>
        <end position="442"/>
    </location>
</feature>
<feature type="region of interest" description="Disordered" evidence="9">
    <location>
        <begin position="49"/>
        <end position="97"/>
    </location>
</feature>
<feature type="transmembrane region" description="Helical" evidence="10">
    <location>
        <begin position="140"/>
        <end position="161"/>
    </location>
</feature>
<dbReference type="InterPro" id="IPR050297">
    <property type="entry name" value="LipidA_mod_glycosyltrf_83"/>
</dbReference>
<keyword evidence="3" id="KW-0328">Glycosyltransferase</keyword>
<keyword evidence="6 10" id="KW-1133">Transmembrane helix</keyword>
<sequence>MRKAFFKEHIVQIGLILILLISLFTCIYSISNYKSSTNTNKMAVNQNMPANQDKNNMRAKGHRSNFSNKNTSFPTKSPQQHNNTQLHNGTQRNMNRGFGNTNNKYAPVLTLYFVLFLILFIIMYRLFINKKLNFSLTNKKLSIALLLCIGALIRISLSTVMEGYSGDMMLFNNWASSAAKNFANFYSSANSSDYPPLYIYILFLIGKLTSISGLSLYYSILLKLPSIIADIGTAYLIYRLAKKYISVESGLLLSVFYIFNPAVFIDSTLWGQVDSFFALLIVISVFLICEGKAVFSSVIFTLSVLMKPQGIIFLPVLLFEIIRRRNIGLFIKCLISAIAAAVVVILPFSSGQSILWIFKLYSKTISEYPYASVNGFNFYSLIGANYEQSSNTFFIFSYGTWGIIAITAITLLSLYIYIKNKNREFAFAAALVQISGVFTFSTGMHERYLFPALVLAILSYVYLKDKRFFVLFLGYSITIYGNIYYILFGKSGIMNSNSHSMLSDGISLLNIILFIYLIKILIDITKKNKLLNLERIE</sequence>
<dbReference type="PANTHER" id="PTHR33908">
    <property type="entry name" value="MANNOSYLTRANSFERASE YKCB-RELATED"/>
    <property type="match status" value="1"/>
</dbReference>
<protein>
    <submittedName>
        <fullName evidence="11">Uncharacterized protein</fullName>
    </submittedName>
</protein>